<name>A0A542DC15_AMYCI</name>
<protein>
    <submittedName>
        <fullName evidence="1">Uncharacterized protein</fullName>
    </submittedName>
</protein>
<dbReference type="EMBL" id="VFML01000001">
    <property type="protein sequence ID" value="TQJ00612.1"/>
    <property type="molecule type" value="Genomic_DNA"/>
</dbReference>
<sequence length="138" mass="15492">MFSLGLDDLLTELRRRQWTLLRWGPPDAPRLLAAMLHRETCADVLILRSEQDASAFRAPVWRGSDPLAPEKVSYQYHANALWTLRAILTLPAPGSPGAPVTIETPHPRCRIGDHLPRPVLIRPLSPHPRARPYQATVS</sequence>
<evidence type="ECO:0000313" key="1">
    <source>
        <dbReference type="EMBL" id="TQJ00612.1"/>
    </source>
</evidence>
<dbReference type="RefSeq" id="WP_211357919.1">
    <property type="nucleotide sequence ID" value="NZ_VFML01000001.1"/>
</dbReference>
<dbReference type="Proteomes" id="UP000320876">
    <property type="component" value="Unassembled WGS sequence"/>
</dbReference>
<evidence type="ECO:0000313" key="2">
    <source>
        <dbReference type="Proteomes" id="UP000320876"/>
    </source>
</evidence>
<dbReference type="AlphaFoldDB" id="A0A542DC15"/>
<comment type="caution">
    <text evidence="1">The sequence shown here is derived from an EMBL/GenBank/DDBJ whole genome shotgun (WGS) entry which is preliminary data.</text>
</comment>
<gene>
    <name evidence="1" type="ORF">FB471_0248</name>
</gene>
<keyword evidence="2" id="KW-1185">Reference proteome</keyword>
<reference evidence="1 2" key="1">
    <citation type="submission" date="2019-06" db="EMBL/GenBank/DDBJ databases">
        <title>Sequencing the genomes of 1000 actinobacteria strains.</title>
        <authorList>
            <person name="Klenk H.-P."/>
        </authorList>
    </citation>
    <scope>NUCLEOTIDE SEQUENCE [LARGE SCALE GENOMIC DNA]</scope>
    <source>
        <strain evidence="1 2">DSM 45679</strain>
    </source>
</reference>
<organism evidence="1 2">
    <name type="scientific">Amycolatopsis cihanbeyliensis</name>
    <dbReference type="NCBI Taxonomy" id="1128664"/>
    <lineage>
        <taxon>Bacteria</taxon>
        <taxon>Bacillati</taxon>
        <taxon>Actinomycetota</taxon>
        <taxon>Actinomycetes</taxon>
        <taxon>Pseudonocardiales</taxon>
        <taxon>Pseudonocardiaceae</taxon>
        <taxon>Amycolatopsis</taxon>
    </lineage>
</organism>
<proteinExistence type="predicted"/>
<accession>A0A542DC15</accession>